<dbReference type="PROSITE" id="PS50043">
    <property type="entry name" value="HTH_LUXR_2"/>
    <property type="match status" value="1"/>
</dbReference>
<protein>
    <submittedName>
        <fullName evidence="3">DNA-binding response regulator</fullName>
    </submittedName>
</protein>
<feature type="domain" description="HTH luxR-type" evidence="2">
    <location>
        <begin position="144"/>
        <end position="209"/>
    </location>
</feature>
<dbReference type="PRINTS" id="PR00038">
    <property type="entry name" value="HTHLUXR"/>
</dbReference>
<sequence>MAVITGSRDHVRIIREAVGYTSEFVIIAEVPAIREAVTQVLELEPEIFLLGTGQDGQKALELARLLQRRDGAAEPIIVLISDATGEDFAEAAALSRGVICDELLPEFLIPVLRLVADGYVVMPPDIRERVLATIGPADTVGELRERISRVLSPRELEIVMLVARGQSNAQISAGLHLSEATVKSHIHRISEKLQVRNRIGIVLLAIGADLLHDGIDP</sequence>
<comment type="caution">
    <text evidence="3">The sequence shown here is derived from an EMBL/GenBank/DDBJ whole genome shotgun (WGS) entry which is preliminary data.</text>
</comment>
<dbReference type="PROSITE" id="PS00622">
    <property type="entry name" value="HTH_LUXR_1"/>
    <property type="match status" value="1"/>
</dbReference>
<dbReference type="InterPro" id="IPR016032">
    <property type="entry name" value="Sig_transdc_resp-reg_C-effctor"/>
</dbReference>
<dbReference type="CDD" id="cd06170">
    <property type="entry name" value="LuxR_C_like"/>
    <property type="match status" value="1"/>
</dbReference>
<evidence type="ECO:0000313" key="4">
    <source>
        <dbReference type="Proteomes" id="UP000598174"/>
    </source>
</evidence>
<evidence type="ECO:0000313" key="3">
    <source>
        <dbReference type="EMBL" id="GIE16256.1"/>
    </source>
</evidence>
<keyword evidence="4" id="KW-1185">Reference proteome</keyword>
<dbReference type="PANTHER" id="PTHR43214:SF43">
    <property type="entry name" value="TWO-COMPONENT RESPONSE REGULATOR"/>
    <property type="match status" value="1"/>
</dbReference>
<dbReference type="Proteomes" id="UP000598174">
    <property type="component" value="Unassembled WGS sequence"/>
</dbReference>
<dbReference type="InterPro" id="IPR039420">
    <property type="entry name" value="WalR-like"/>
</dbReference>
<keyword evidence="1 3" id="KW-0238">DNA-binding</keyword>
<name>A0A919J7G5_9ACTN</name>
<dbReference type="EMBL" id="BOMM01000080">
    <property type="protein sequence ID" value="GIE16256.1"/>
    <property type="molecule type" value="Genomic_DNA"/>
</dbReference>
<evidence type="ECO:0000256" key="1">
    <source>
        <dbReference type="ARBA" id="ARBA00023125"/>
    </source>
</evidence>
<dbReference type="PANTHER" id="PTHR43214">
    <property type="entry name" value="TWO-COMPONENT RESPONSE REGULATOR"/>
    <property type="match status" value="1"/>
</dbReference>
<gene>
    <name evidence="3" type="ORF">Afe05nite_80960</name>
</gene>
<organism evidence="3 4">
    <name type="scientific">Paractinoplanes ferrugineus</name>
    <dbReference type="NCBI Taxonomy" id="113564"/>
    <lineage>
        <taxon>Bacteria</taxon>
        <taxon>Bacillati</taxon>
        <taxon>Actinomycetota</taxon>
        <taxon>Actinomycetes</taxon>
        <taxon>Micromonosporales</taxon>
        <taxon>Micromonosporaceae</taxon>
        <taxon>Paractinoplanes</taxon>
    </lineage>
</organism>
<dbReference type="GO" id="GO:0006355">
    <property type="term" value="P:regulation of DNA-templated transcription"/>
    <property type="evidence" value="ECO:0007669"/>
    <property type="project" value="InterPro"/>
</dbReference>
<dbReference type="InterPro" id="IPR000792">
    <property type="entry name" value="Tscrpt_reg_LuxR_C"/>
</dbReference>
<accession>A0A919J7G5</accession>
<dbReference type="AlphaFoldDB" id="A0A919J7G5"/>
<reference evidence="3" key="1">
    <citation type="submission" date="2021-01" db="EMBL/GenBank/DDBJ databases">
        <title>Whole genome shotgun sequence of Actinoplanes ferrugineus NBRC 15555.</title>
        <authorList>
            <person name="Komaki H."/>
            <person name="Tamura T."/>
        </authorList>
    </citation>
    <scope>NUCLEOTIDE SEQUENCE</scope>
    <source>
        <strain evidence="3">NBRC 15555</strain>
    </source>
</reference>
<dbReference type="Pfam" id="PF00196">
    <property type="entry name" value="GerE"/>
    <property type="match status" value="1"/>
</dbReference>
<evidence type="ECO:0000259" key="2">
    <source>
        <dbReference type="PROSITE" id="PS50043"/>
    </source>
</evidence>
<dbReference type="Gene3D" id="3.40.50.2300">
    <property type="match status" value="1"/>
</dbReference>
<dbReference type="GO" id="GO:0003677">
    <property type="term" value="F:DNA binding"/>
    <property type="evidence" value="ECO:0007669"/>
    <property type="project" value="UniProtKB-KW"/>
</dbReference>
<proteinExistence type="predicted"/>
<dbReference type="SMART" id="SM00421">
    <property type="entry name" value="HTH_LUXR"/>
    <property type="match status" value="1"/>
</dbReference>
<dbReference type="SUPFAM" id="SSF46894">
    <property type="entry name" value="C-terminal effector domain of the bipartite response regulators"/>
    <property type="match status" value="1"/>
</dbReference>